<dbReference type="Pfam" id="PF08327">
    <property type="entry name" value="AHSA1"/>
    <property type="match status" value="1"/>
</dbReference>
<comment type="caution">
    <text evidence="3">The sequence shown here is derived from an EMBL/GenBank/DDBJ whole genome shotgun (WGS) entry which is preliminary data.</text>
</comment>
<evidence type="ECO:0000256" key="1">
    <source>
        <dbReference type="ARBA" id="ARBA00006817"/>
    </source>
</evidence>
<reference evidence="3 4" key="1">
    <citation type="submission" date="2024-08" db="EMBL/GenBank/DDBJ databases">
        <title>Tateyamaria sp. nov., isolated from marine algae.</title>
        <authorList>
            <person name="Choi B.J."/>
            <person name="Kim J.M."/>
            <person name="Lee J.K."/>
            <person name="Choi D.G."/>
            <person name="Bayburt H."/>
            <person name="Baek J.H."/>
            <person name="Han D.M."/>
            <person name="Jeon C.O."/>
        </authorList>
    </citation>
    <scope>NUCLEOTIDE SEQUENCE [LARGE SCALE GENOMIC DNA]</scope>
    <source>
        <strain evidence="3 4">KMU-156</strain>
    </source>
</reference>
<dbReference type="InterPro" id="IPR013538">
    <property type="entry name" value="ASHA1/2-like_C"/>
</dbReference>
<dbReference type="Gene3D" id="3.30.530.20">
    <property type="match status" value="1"/>
</dbReference>
<dbReference type="Proteomes" id="UP001627408">
    <property type="component" value="Unassembled WGS sequence"/>
</dbReference>
<accession>A0ABW8UXV1</accession>
<evidence type="ECO:0000259" key="2">
    <source>
        <dbReference type="Pfam" id="PF08327"/>
    </source>
</evidence>
<evidence type="ECO:0000313" key="3">
    <source>
        <dbReference type="EMBL" id="MFL4471584.1"/>
    </source>
</evidence>
<dbReference type="SUPFAM" id="SSF55961">
    <property type="entry name" value="Bet v1-like"/>
    <property type="match status" value="1"/>
</dbReference>
<organism evidence="3 4">
    <name type="scientific">Tateyamaria armeniaca</name>
    <dbReference type="NCBI Taxonomy" id="2518930"/>
    <lineage>
        <taxon>Bacteria</taxon>
        <taxon>Pseudomonadati</taxon>
        <taxon>Pseudomonadota</taxon>
        <taxon>Alphaproteobacteria</taxon>
        <taxon>Rhodobacterales</taxon>
        <taxon>Roseobacteraceae</taxon>
        <taxon>Tateyamaria</taxon>
    </lineage>
</organism>
<protein>
    <submittedName>
        <fullName evidence="3">SRPBCC domain-containing protein</fullName>
    </submittedName>
</protein>
<keyword evidence="4" id="KW-1185">Reference proteome</keyword>
<comment type="similarity">
    <text evidence="1">Belongs to the AHA1 family.</text>
</comment>
<evidence type="ECO:0000313" key="4">
    <source>
        <dbReference type="Proteomes" id="UP001627408"/>
    </source>
</evidence>
<dbReference type="EMBL" id="JBHDIY010000002">
    <property type="protein sequence ID" value="MFL4471584.1"/>
    <property type="molecule type" value="Genomic_DNA"/>
</dbReference>
<sequence>MTTDIGTLEFTRTMTADPARVFQALTSAADRMAWGPPDADSVVIIENQPDAAPGVREISRVGPRENPYVDVATDWIVMEAPTRLVYAETLSAEGETLGVSLATFELSPEGSGTAVQAHVQIVNFAGSEMMGEFEGGWTHSLDSLARHV</sequence>
<dbReference type="InterPro" id="IPR023393">
    <property type="entry name" value="START-like_dom_sf"/>
</dbReference>
<feature type="domain" description="Activator of Hsp90 ATPase homologue 1/2-like C-terminal" evidence="2">
    <location>
        <begin position="16"/>
        <end position="147"/>
    </location>
</feature>
<proteinExistence type="inferred from homology"/>
<gene>
    <name evidence="3" type="ORF">ACERZ8_17495</name>
</gene>
<name>A0ABW8UXV1_9RHOB</name>
<dbReference type="RefSeq" id="WP_407593425.1">
    <property type="nucleotide sequence ID" value="NZ_JBHDIY010000002.1"/>
</dbReference>